<name>A0A1F7VER4_9BACT</name>
<feature type="transmembrane region" description="Helical" evidence="1">
    <location>
        <begin position="266"/>
        <end position="286"/>
    </location>
</feature>
<evidence type="ECO:0000313" key="3">
    <source>
        <dbReference type="Proteomes" id="UP000178264"/>
    </source>
</evidence>
<keyword evidence="1" id="KW-0812">Transmembrane</keyword>
<dbReference type="AlphaFoldDB" id="A0A1F7VER4"/>
<proteinExistence type="predicted"/>
<evidence type="ECO:0000313" key="2">
    <source>
        <dbReference type="EMBL" id="OGL89020.1"/>
    </source>
</evidence>
<dbReference type="SUPFAM" id="SSF101898">
    <property type="entry name" value="NHL repeat"/>
    <property type="match status" value="1"/>
</dbReference>
<keyword evidence="1" id="KW-0472">Membrane</keyword>
<gene>
    <name evidence="2" type="ORF">A3I42_02290</name>
</gene>
<dbReference type="Proteomes" id="UP000178264">
    <property type="component" value="Unassembled WGS sequence"/>
</dbReference>
<sequence>MFLSSCKKIIFMIESNVLNFSYMSKSIQFFLLNNVADNSGISISQHEGLRPGETSASFLIALSHSSYGKEILKHLSTHFFAAHGSLDAALEHAGSRVNELNKDTKLYTENICTLAYSKESFAITSGGECYAYLFSQGNSIEICQSEYSVGRKKIFTEFVAGAHQHGAILITFKIPAKSDLAQLAKILNKGNNNELQRIIQTLGTAALIRLIQKKSIKDRALHLRSKIRSLQLPKSRKDWIAVFTIFKNGIKAGAALFKQSSHRKRIMIAAIALLVLISLRIIFISMGSKNVERIIAETVRREAQIESLMKDNKEKNALELIDATLALLNAAPQHLSDTQASTIRNLRTRLAQRAASINKLSIIADPKPVVSIEKSFREAHTFDLMGLALTQGKLYTVNRAEGAIYEFDGKERRIVVMTDLPSGAGKPVDIIASIPGIVMVLTENPLGVLNLDAEHRTFQFSPLTLPRASMLPIAYATYLDRIYLLDARSRSIYRFERTMQGYNLWSSWSEDDSLDLSQATTFAIDGSIYVTFTDHSIIRLEKGKRVPFALRPLQPPLENVKAIATKEDSPYLYLLDQPQRRVVVILKKDGSLVAQYTSPQFTELRGLYPDEAARRIYVLNGNAIYSVGPGDPSITNN</sequence>
<dbReference type="EMBL" id="MGER01000002">
    <property type="protein sequence ID" value="OGL89020.1"/>
    <property type="molecule type" value="Genomic_DNA"/>
</dbReference>
<reference evidence="2 3" key="1">
    <citation type="journal article" date="2016" name="Nat. Commun.">
        <title>Thousands of microbial genomes shed light on interconnected biogeochemical processes in an aquifer system.</title>
        <authorList>
            <person name="Anantharaman K."/>
            <person name="Brown C.T."/>
            <person name="Hug L.A."/>
            <person name="Sharon I."/>
            <person name="Castelle C.J."/>
            <person name="Probst A.J."/>
            <person name="Thomas B.C."/>
            <person name="Singh A."/>
            <person name="Wilkins M.J."/>
            <person name="Karaoz U."/>
            <person name="Brodie E.L."/>
            <person name="Williams K.H."/>
            <person name="Hubbard S.S."/>
            <person name="Banfield J.F."/>
        </authorList>
    </citation>
    <scope>NUCLEOTIDE SEQUENCE [LARGE SCALE GENOMIC DNA]</scope>
</reference>
<accession>A0A1F7VER4</accession>
<comment type="caution">
    <text evidence="2">The sequence shown here is derived from an EMBL/GenBank/DDBJ whole genome shotgun (WGS) entry which is preliminary data.</text>
</comment>
<evidence type="ECO:0000256" key="1">
    <source>
        <dbReference type="SAM" id="Phobius"/>
    </source>
</evidence>
<organism evidence="2 3">
    <name type="scientific">Candidatus Uhrbacteria bacterium RIFCSPLOWO2_02_FULL_49_11</name>
    <dbReference type="NCBI Taxonomy" id="1802409"/>
    <lineage>
        <taxon>Bacteria</taxon>
        <taxon>Candidatus Uhriibacteriota</taxon>
    </lineage>
</organism>
<keyword evidence="1" id="KW-1133">Transmembrane helix</keyword>
<protein>
    <submittedName>
        <fullName evidence="2">Uncharacterized protein</fullName>
    </submittedName>
</protein>